<evidence type="ECO:0000256" key="1">
    <source>
        <dbReference type="SAM" id="MobiDB-lite"/>
    </source>
</evidence>
<comment type="caution">
    <text evidence="3">The sequence shown here is derived from an EMBL/GenBank/DDBJ whole genome shotgun (WGS) entry which is preliminary data.</text>
</comment>
<dbReference type="EMBL" id="CAXAMN010025106">
    <property type="protein sequence ID" value="CAK9092700.1"/>
    <property type="molecule type" value="Genomic_DNA"/>
</dbReference>
<name>A0ABP0QWL9_9DINO</name>
<evidence type="ECO:0000313" key="4">
    <source>
        <dbReference type="Proteomes" id="UP001642484"/>
    </source>
</evidence>
<organism evidence="3 4">
    <name type="scientific">Durusdinium trenchii</name>
    <dbReference type="NCBI Taxonomy" id="1381693"/>
    <lineage>
        <taxon>Eukaryota</taxon>
        <taxon>Sar</taxon>
        <taxon>Alveolata</taxon>
        <taxon>Dinophyceae</taxon>
        <taxon>Suessiales</taxon>
        <taxon>Symbiodiniaceae</taxon>
        <taxon>Durusdinium</taxon>
    </lineage>
</organism>
<evidence type="ECO:0000256" key="2">
    <source>
        <dbReference type="SAM" id="Phobius"/>
    </source>
</evidence>
<feature type="region of interest" description="Disordered" evidence="1">
    <location>
        <begin position="29"/>
        <end position="74"/>
    </location>
</feature>
<keyword evidence="2" id="KW-0472">Membrane</keyword>
<dbReference type="Proteomes" id="UP001642484">
    <property type="component" value="Unassembled WGS sequence"/>
</dbReference>
<accession>A0ABP0QWL9</accession>
<gene>
    <name evidence="3" type="ORF">CCMP2556_LOCUS44375</name>
</gene>
<reference evidence="3 4" key="1">
    <citation type="submission" date="2024-02" db="EMBL/GenBank/DDBJ databases">
        <authorList>
            <person name="Chen Y."/>
            <person name="Shah S."/>
            <person name="Dougan E. K."/>
            <person name="Thang M."/>
            <person name="Chan C."/>
        </authorList>
    </citation>
    <scope>NUCLEOTIDE SEQUENCE [LARGE SCALE GENOMIC DNA]</scope>
</reference>
<feature type="transmembrane region" description="Helical" evidence="2">
    <location>
        <begin position="160"/>
        <end position="184"/>
    </location>
</feature>
<keyword evidence="2" id="KW-0812">Transmembrane</keyword>
<proteinExistence type="predicted"/>
<protein>
    <submittedName>
        <fullName evidence="3">Uncharacterized protein</fullName>
    </submittedName>
</protein>
<keyword evidence="2" id="KW-1133">Transmembrane helix</keyword>
<sequence>MRRLGYVYLVSTCLGVAYGSRPSAASLSLSHDEVSGDNDTQHRKQNLVDLKDQDELENQSKDEEGSPNKDADHRITQRPWQILEKHKHVLMDLQKHPDCLQVLVMGMKTNDTESDFQLTGLIHEMKSHRECTPVVMEVLVRGAGQPFWLSELFNVHPESVLIFEAFVISVLTYMIVAHLIRFFANHIAMNVKDPLACVNDPVPGPPSPVSWIVDICSHCLPCLRRVPGLDGVSTDPGSSGENLKESWKPLEGAQLKQLRSVMNKSRTLQVAGIAEQRVSGTWKLIEMAAAALTPIGNRRHSAVLCDHSMPSGTQKSFLGAAGLSRSFAAPGLCILVADGGVRTGSR</sequence>
<feature type="compositionally biased region" description="Basic and acidic residues" evidence="1">
    <location>
        <begin position="30"/>
        <end position="42"/>
    </location>
</feature>
<evidence type="ECO:0000313" key="3">
    <source>
        <dbReference type="EMBL" id="CAK9092700.1"/>
    </source>
</evidence>
<keyword evidence="4" id="KW-1185">Reference proteome</keyword>
<feature type="compositionally biased region" description="Basic and acidic residues" evidence="1">
    <location>
        <begin position="49"/>
        <end position="74"/>
    </location>
</feature>